<reference evidence="1 2" key="1">
    <citation type="journal article" date="2010" name="Microbiol. Resour. Announc.">
        <title>Comparative genomics of the bacterial genus Listeria: Genome evolution is characterized by limited gene acquisition and limited gene loss.</title>
        <authorList>
            <person name="den Bakker H.C."/>
            <person name="Cummings C.A."/>
            <person name="Ferreira V."/>
            <person name="Vatta P."/>
            <person name="Orsi R.H."/>
            <person name="Degoricija L."/>
            <person name="Barker M."/>
            <person name="Petrauskene O."/>
            <person name="Furtado M.R."/>
            <person name="Wiedmann M."/>
        </authorList>
    </citation>
    <scope>NUCLEOTIDE SEQUENCE [LARGE SCALE GENOMIC DNA]</scope>
    <source>
        <strain evidence="1 2">FSL S4-120</strain>
    </source>
</reference>
<proteinExistence type="predicted"/>
<name>A0ABP2JWZ6_9LIST</name>
<evidence type="ECO:0000313" key="1">
    <source>
        <dbReference type="EMBL" id="EFR86450.1"/>
    </source>
</evidence>
<sequence>MGKFVFSRGFLIFIVEIKKQKPLLEEIPAFSTLRNAIVWCFFCN</sequence>
<accession>A0ABP2JWZ6</accession>
<gene>
    <name evidence="1" type="ORF">NT05LM_3226</name>
</gene>
<feature type="non-terminal residue" evidence="1">
    <location>
        <position position="44"/>
    </location>
</feature>
<comment type="caution">
    <text evidence="1">The sequence shown here is derived from an EMBL/GenBank/DDBJ whole genome shotgun (WGS) entry which is preliminary data.</text>
</comment>
<keyword evidence="2" id="KW-1185">Reference proteome</keyword>
<dbReference type="Proteomes" id="UP000003412">
    <property type="component" value="Chromosome"/>
</dbReference>
<dbReference type="EMBL" id="ADXF01001121">
    <property type="protein sequence ID" value="EFR86450.1"/>
    <property type="molecule type" value="Genomic_DNA"/>
</dbReference>
<organism evidence="1 2">
    <name type="scientific">Listeria marthii FSL S4-120</name>
    <dbReference type="NCBI Taxonomy" id="702457"/>
    <lineage>
        <taxon>Bacteria</taxon>
        <taxon>Bacillati</taxon>
        <taxon>Bacillota</taxon>
        <taxon>Bacilli</taxon>
        <taxon>Bacillales</taxon>
        <taxon>Listeriaceae</taxon>
        <taxon>Listeria</taxon>
    </lineage>
</organism>
<protein>
    <submittedName>
        <fullName evidence="1">Uncharacterized protein</fullName>
    </submittedName>
</protein>
<evidence type="ECO:0000313" key="2">
    <source>
        <dbReference type="Proteomes" id="UP000003412"/>
    </source>
</evidence>